<evidence type="ECO:0000313" key="10">
    <source>
        <dbReference type="Proteomes" id="UP001281003"/>
    </source>
</evidence>
<dbReference type="EMBL" id="JAUTDP010000019">
    <property type="protein sequence ID" value="KAK3386396.1"/>
    <property type="molecule type" value="Genomic_DNA"/>
</dbReference>
<evidence type="ECO:0000256" key="5">
    <source>
        <dbReference type="ARBA" id="ARBA00022840"/>
    </source>
</evidence>
<evidence type="ECO:0000313" key="9">
    <source>
        <dbReference type="EMBL" id="KAK3386396.1"/>
    </source>
</evidence>
<feature type="non-terminal residue" evidence="9">
    <location>
        <position position="1169"/>
    </location>
</feature>
<keyword evidence="5" id="KW-0067">ATP-binding</keyword>
<dbReference type="PANTHER" id="PTHR43788:SF8">
    <property type="entry name" value="DNA-BINDING PROTEIN SMUBP-2"/>
    <property type="match status" value="1"/>
</dbReference>
<dbReference type="Pfam" id="PF13087">
    <property type="entry name" value="AAA_12"/>
    <property type="match status" value="1"/>
</dbReference>
<evidence type="ECO:0000256" key="2">
    <source>
        <dbReference type="ARBA" id="ARBA00022741"/>
    </source>
</evidence>
<accession>A0AAE0NRL4</accession>
<keyword evidence="10" id="KW-1185">Reference proteome</keyword>
<feature type="coiled-coil region" evidence="6">
    <location>
        <begin position="1108"/>
        <end position="1144"/>
    </location>
</feature>
<dbReference type="InterPro" id="IPR041677">
    <property type="entry name" value="DNA2/NAM7_AAA_11"/>
</dbReference>
<comment type="caution">
    <text evidence="9">The sequence shown here is derived from an EMBL/GenBank/DDBJ whole genome shotgun (WGS) entry which is preliminary data.</text>
</comment>
<keyword evidence="6" id="KW-0175">Coiled coil</keyword>
<reference evidence="9" key="1">
    <citation type="journal article" date="2023" name="Mol. Phylogenet. Evol.">
        <title>Genome-scale phylogeny and comparative genomics of the fungal order Sordariales.</title>
        <authorList>
            <person name="Hensen N."/>
            <person name="Bonometti L."/>
            <person name="Westerberg I."/>
            <person name="Brannstrom I.O."/>
            <person name="Guillou S."/>
            <person name="Cros-Aarteil S."/>
            <person name="Calhoun S."/>
            <person name="Haridas S."/>
            <person name="Kuo A."/>
            <person name="Mondo S."/>
            <person name="Pangilinan J."/>
            <person name="Riley R."/>
            <person name="LaButti K."/>
            <person name="Andreopoulos B."/>
            <person name="Lipzen A."/>
            <person name="Chen C."/>
            <person name="Yan M."/>
            <person name="Daum C."/>
            <person name="Ng V."/>
            <person name="Clum A."/>
            <person name="Steindorff A."/>
            <person name="Ohm R.A."/>
            <person name="Martin F."/>
            <person name="Silar P."/>
            <person name="Natvig D.O."/>
            <person name="Lalanne C."/>
            <person name="Gautier V."/>
            <person name="Ament-Velasquez S.L."/>
            <person name="Kruys A."/>
            <person name="Hutchinson M.I."/>
            <person name="Powell A.J."/>
            <person name="Barry K."/>
            <person name="Miller A.N."/>
            <person name="Grigoriev I.V."/>
            <person name="Debuchy R."/>
            <person name="Gladieux P."/>
            <person name="Hiltunen Thoren M."/>
            <person name="Johannesson H."/>
        </authorList>
    </citation>
    <scope>NUCLEOTIDE SEQUENCE</scope>
    <source>
        <strain evidence="9">FGSC 1904</strain>
    </source>
</reference>
<evidence type="ECO:0000259" key="8">
    <source>
        <dbReference type="Pfam" id="PF13087"/>
    </source>
</evidence>
<dbReference type="SUPFAM" id="SSF52540">
    <property type="entry name" value="P-loop containing nucleoside triphosphate hydrolases"/>
    <property type="match status" value="1"/>
</dbReference>
<dbReference type="Pfam" id="PF13086">
    <property type="entry name" value="AAA_11"/>
    <property type="match status" value="1"/>
</dbReference>
<dbReference type="GO" id="GO:0016787">
    <property type="term" value="F:hydrolase activity"/>
    <property type="evidence" value="ECO:0007669"/>
    <property type="project" value="UniProtKB-KW"/>
</dbReference>
<dbReference type="PANTHER" id="PTHR43788">
    <property type="entry name" value="DNA2/NAM7 HELICASE FAMILY MEMBER"/>
    <property type="match status" value="1"/>
</dbReference>
<name>A0AAE0NRL4_SORBR</name>
<proteinExistence type="inferred from homology"/>
<keyword evidence="4" id="KW-0347">Helicase</keyword>
<dbReference type="AlphaFoldDB" id="A0AAE0NRL4"/>
<dbReference type="InterPro" id="IPR027417">
    <property type="entry name" value="P-loop_NTPase"/>
</dbReference>
<evidence type="ECO:0000256" key="4">
    <source>
        <dbReference type="ARBA" id="ARBA00022806"/>
    </source>
</evidence>
<feature type="domain" description="DNA2/NAM7 helicase-like C-terminal" evidence="8">
    <location>
        <begin position="846"/>
        <end position="1049"/>
    </location>
</feature>
<evidence type="ECO:0000256" key="3">
    <source>
        <dbReference type="ARBA" id="ARBA00022801"/>
    </source>
</evidence>
<dbReference type="InterPro" id="IPR041679">
    <property type="entry name" value="DNA2/NAM7-like_C"/>
</dbReference>
<dbReference type="GO" id="GO:0043139">
    <property type="term" value="F:5'-3' DNA helicase activity"/>
    <property type="evidence" value="ECO:0007669"/>
    <property type="project" value="TreeGrafter"/>
</dbReference>
<sequence>MSAPTNSTQAKTLSAWPSAHIAQHLPAIMCTSPATLQGPYIGGCKVPGSKDAIVVDENLSSDVHVSLETIYPRNKTKWQGFTLSFAYGPRPDIEDAGFGVCYRPTVDNTDMAQLELSSRYTIVAKLPTNTDLYTINKEDYTGNHELPEKIRNLPAVTKVSVVLVDGCELSVEGFGMPFANPGHPSEDWIHHNKPIVGDVDLLSLLRSRAFTFLTAKPKKSVQFGNLQPWSFRYPFAYPSSRPQSFDIEWFGNEIESNKGAQFSPLYRFDDDEQSVCCDSLAQVMDIWYLHKAASEIKQTKVHAYFVSTGSEATSSSYAIIRLTETFRELYKSQWRRLTKDGRVSIHLLDVNGVDSPNPQGKLVRRPYTIPVLDRNKHAFQDQFEWDIVIEVRLSDDYTDTLKTFEGRIQAEEAFKNTVTVDFNVHLGDLQRKVAAVEAFLPGSDPCPSIEVLEDCRPELEFRMALHRNLMRGTGLYSTLTQGPSRQSIVQAMDALALDEARLPRSIPSFDFFEIDDPVLKDAILMETLAHDKARMERYGSNCQYNIALVAAPGGTGKTTALSTLTLGGLKSSRGGKVFGSGPTNAAVTNFALRVHERAFAVTERCNKATPTSSTATPRYRIPLVVRGYGQKFEVAAFDHILKTGVADDTAHKPLNPADPPRWRLALSPSNWLLAVLGSKFLEENKEAGIVKNLLPEHASALHELKDEIDKLCVNDTAVARIVQRIRGELSWDDYRSGTSVPRNIIPGWLERIIGIADVVMTTPAAAQKPWFSKSWATAKIIAIDEAGCMHKADLCSIWGNTLRPAILAGDVKQLPPAMMELGKQDANDNFLNRFGNSGHISALAWLQAAGIPTFRLLQQLRMCQGMFDLANEQFYKDYPKMRYGDWCKASNASHAVGVALEKFIAGLNLRQALTRSPEDSLLPVFWHMPGTKVQQVETSKLNRMQVKGALDLLSDFVKSSPGVSPEDFVVIAAQAPNVEYGNRILKSYVALKGMPPVQTADSFQGREGSIAVVITGTRENLSAGFVSNANRLNVMLTRHKSGLVVIGDKNVTGKLEGTAKELARLDKQAIKGRAQAKYNTSGEAVFSKVKPLREVLKTLHKWGRIFEIVKGEEKKADKEAEIEAEKEDQELDAEERKLVEEANVREKELRAVENITESEELEMWGGMYD</sequence>
<keyword evidence="3 9" id="KW-0378">Hydrolase</keyword>
<organism evidence="9 10">
    <name type="scientific">Sordaria brevicollis</name>
    <dbReference type="NCBI Taxonomy" id="83679"/>
    <lineage>
        <taxon>Eukaryota</taxon>
        <taxon>Fungi</taxon>
        <taxon>Dikarya</taxon>
        <taxon>Ascomycota</taxon>
        <taxon>Pezizomycotina</taxon>
        <taxon>Sordariomycetes</taxon>
        <taxon>Sordariomycetidae</taxon>
        <taxon>Sordariales</taxon>
        <taxon>Sordariaceae</taxon>
        <taxon>Sordaria</taxon>
    </lineage>
</organism>
<feature type="domain" description="DNA2/NAM7 helicase helicase" evidence="7">
    <location>
        <begin position="545"/>
        <end position="819"/>
    </location>
</feature>
<dbReference type="GO" id="GO:0005524">
    <property type="term" value="F:ATP binding"/>
    <property type="evidence" value="ECO:0007669"/>
    <property type="project" value="UniProtKB-KW"/>
</dbReference>
<dbReference type="Proteomes" id="UP001281003">
    <property type="component" value="Unassembled WGS sequence"/>
</dbReference>
<evidence type="ECO:0000256" key="1">
    <source>
        <dbReference type="ARBA" id="ARBA00007913"/>
    </source>
</evidence>
<evidence type="ECO:0000259" key="7">
    <source>
        <dbReference type="Pfam" id="PF13086"/>
    </source>
</evidence>
<reference evidence="9" key="2">
    <citation type="submission" date="2023-07" db="EMBL/GenBank/DDBJ databases">
        <authorList>
            <consortium name="Lawrence Berkeley National Laboratory"/>
            <person name="Haridas S."/>
            <person name="Hensen N."/>
            <person name="Bonometti L."/>
            <person name="Westerberg I."/>
            <person name="Brannstrom I.O."/>
            <person name="Guillou S."/>
            <person name="Cros-Aarteil S."/>
            <person name="Calhoun S."/>
            <person name="Kuo A."/>
            <person name="Mondo S."/>
            <person name="Pangilinan J."/>
            <person name="Riley R."/>
            <person name="LaButti K."/>
            <person name="Andreopoulos B."/>
            <person name="Lipzen A."/>
            <person name="Chen C."/>
            <person name="Yanf M."/>
            <person name="Daum C."/>
            <person name="Ng V."/>
            <person name="Clum A."/>
            <person name="Steindorff A."/>
            <person name="Ohm R."/>
            <person name="Martin F."/>
            <person name="Silar P."/>
            <person name="Natvig D."/>
            <person name="Lalanne C."/>
            <person name="Gautier V."/>
            <person name="Ament-velasquez S.L."/>
            <person name="Kruys A."/>
            <person name="Hutchinson M.I."/>
            <person name="Powell A.J."/>
            <person name="Barry K."/>
            <person name="Miller A.N."/>
            <person name="Grigoriev I.V."/>
            <person name="Debuchy R."/>
            <person name="Gladieux P."/>
            <person name="Thoren M.H."/>
            <person name="Johannesson H."/>
        </authorList>
    </citation>
    <scope>NUCLEOTIDE SEQUENCE</scope>
    <source>
        <strain evidence="9">FGSC 1904</strain>
    </source>
</reference>
<comment type="similarity">
    <text evidence="1">Belongs to the DNA2/NAM7 helicase family.</text>
</comment>
<dbReference type="InterPro" id="IPR050534">
    <property type="entry name" value="Coronavir_polyprotein_1ab"/>
</dbReference>
<evidence type="ECO:0000256" key="6">
    <source>
        <dbReference type="SAM" id="Coils"/>
    </source>
</evidence>
<keyword evidence="2" id="KW-0547">Nucleotide-binding</keyword>
<gene>
    <name evidence="9" type="ORF">B0T20DRAFT_387889</name>
</gene>
<protein>
    <submittedName>
        <fullName evidence="9">P-loop containing nucleoside triphosphate hydrolase protein</fullName>
    </submittedName>
</protein>
<dbReference type="Gene3D" id="3.40.50.300">
    <property type="entry name" value="P-loop containing nucleotide triphosphate hydrolases"/>
    <property type="match status" value="2"/>
</dbReference>